<keyword evidence="2" id="KW-1185">Reference proteome</keyword>
<dbReference type="WBParaSite" id="PgR086X_g010_t04">
    <property type="protein sequence ID" value="PgR086X_g010_t04"/>
    <property type="gene ID" value="PgR086X_g010"/>
</dbReference>
<evidence type="ECO:0000313" key="4">
    <source>
        <dbReference type="WBParaSite" id="PgR086X_g010_t04"/>
    </source>
</evidence>
<reference evidence="3 4" key="1">
    <citation type="submission" date="2022-11" db="UniProtKB">
        <authorList>
            <consortium name="WormBaseParasite"/>
        </authorList>
    </citation>
    <scope>IDENTIFICATION</scope>
</reference>
<sequence length="600" mass="66716">MESSSRLARTVKSMKAAYAKATCFVPIFRSTLPEVNQVAVLPPALRVFISADGRNKALVTCGIYVGKFTHVRQPTSPTPLAEVDENVVEVACTDEQGKEMEVLLARRDRLIRESEYCRSFFSRWCEDGDVGTRISFVDDAHLVGDFLRYCEGQLQLNGCCESKLFDIMRFADRYMCQQLFDDALDAVLRKPLLMPTVRNLYELSRSIANPNLNDCVDYLGALLLPLMLDLGLAQQLTPVELRRMEQQFSTFDHQSSLIPESEFCRPAGNFVMELLKTLGSLFGQLDEETVFKEAMLEYVLREENRLPKHRRQVMRPLDVGKDSVTGEDRSENKDAKLDDGSDNGNANTEANKSRWESQVPAEDSVVELMEAELASINVSSEPPSECTTAKDAIGAINKSEIQSNMISASARASSSKPTPPFPSSTKATYSGFSAGSSTIAKQFHEEQLPSSSRIVPPRTERPRPWGDFRLPPTMSLAAIVADEAERAGSSRENSPSVEGEQVRPANIRARPKGWHKERCPTKLDEEAKGMKEIMAAEVASQNEAQRLNDSRLADIEIEEHAIAELAEVYEAEAESAGTSVTISVERQHANPSDPLWPARR</sequence>
<proteinExistence type="predicted"/>
<feature type="region of interest" description="Disordered" evidence="1">
    <location>
        <begin position="578"/>
        <end position="600"/>
    </location>
</feature>
<evidence type="ECO:0000313" key="2">
    <source>
        <dbReference type="Proteomes" id="UP000887569"/>
    </source>
</evidence>
<dbReference type="WBParaSite" id="PgR086X_g010_t03">
    <property type="protein sequence ID" value="PgR086X_g010_t03"/>
    <property type="gene ID" value="PgR086X_g010"/>
</dbReference>
<dbReference type="Proteomes" id="UP000887569">
    <property type="component" value="Unplaced"/>
</dbReference>
<organism evidence="2 3">
    <name type="scientific">Parascaris univalens</name>
    <name type="common">Nematode worm</name>
    <dbReference type="NCBI Taxonomy" id="6257"/>
    <lineage>
        <taxon>Eukaryota</taxon>
        <taxon>Metazoa</taxon>
        <taxon>Ecdysozoa</taxon>
        <taxon>Nematoda</taxon>
        <taxon>Chromadorea</taxon>
        <taxon>Rhabditida</taxon>
        <taxon>Spirurina</taxon>
        <taxon>Ascaridomorpha</taxon>
        <taxon>Ascaridoidea</taxon>
        <taxon>Ascarididae</taxon>
        <taxon>Parascaris</taxon>
    </lineage>
</organism>
<name>A0A915C5M6_PARUN</name>
<protein>
    <submittedName>
        <fullName evidence="3 4">BTB domain-containing protein</fullName>
    </submittedName>
</protein>
<evidence type="ECO:0000256" key="1">
    <source>
        <dbReference type="SAM" id="MobiDB-lite"/>
    </source>
</evidence>
<feature type="region of interest" description="Disordered" evidence="1">
    <location>
        <begin position="483"/>
        <end position="520"/>
    </location>
</feature>
<accession>A0A915C5M6</accession>
<evidence type="ECO:0000313" key="3">
    <source>
        <dbReference type="WBParaSite" id="PgR086X_g010_t03"/>
    </source>
</evidence>
<dbReference type="AlphaFoldDB" id="A0A915C5M6"/>
<feature type="region of interest" description="Disordered" evidence="1">
    <location>
        <begin position="444"/>
        <end position="470"/>
    </location>
</feature>
<feature type="region of interest" description="Disordered" evidence="1">
    <location>
        <begin position="311"/>
        <end position="361"/>
    </location>
</feature>
<feature type="compositionally biased region" description="Basic and acidic residues" evidence="1">
    <location>
        <begin position="318"/>
        <end position="339"/>
    </location>
</feature>